<evidence type="ECO:0000313" key="9">
    <source>
        <dbReference type="Proteomes" id="UP001500542"/>
    </source>
</evidence>
<dbReference type="InterPro" id="IPR017853">
    <property type="entry name" value="GH"/>
</dbReference>
<keyword evidence="6" id="KW-0732">Signal</keyword>
<comment type="catalytic activity">
    <reaction evidence="1">
        <text>Endohydrolysis of (1-&gt;4)-beta-D-glucosidic linkages in cellulose, lichenin and cereal beta-D-glucans.</text>
        <dbReference type="EC" id="3.2.1.4"/>
    </reaction>
</comment>
<evidence type="ECO:0000313" key="8">
    <source>
        <dbReference type="EMBL" id="GAA0931515.1"/>
    </source>
</evidence>
<feature type="domain" description="Glycoside hydrolase family 5" evidence="7">
    <location>
        <begin position="47"/>
        <end position="328"/>
    </location>
</feature>
<evidence type="ECO:0000256" key="4">
    <source>
        <dbReference type="ARBA" id="ARBA00023295"/>
    </source>
</evidence>
<dbReference type="InterPro" id="IPR001547">
    <property type="entry name" value="Glyco_hydro_5"/>
</dbReference>
<dbReference type="Gene3D" id="3.20.20.80">
    <property type="entry name" value="Glycosidases"/>
    <property type="match status" value="1"/>
</dbReference>
<sequence>MRKALAAAAVVALIALLTVVARPSTVSIPKADAKVAPGVRVVGNQLVDETGKKVQLRGVNHSGAQYACSEGWGIFDAPATDATIAAMKAWGVNAVRVPLNETCWLGSTQVRPGMRGSTYRNAITAWVTKLTTAGMTVIVDEHWTQTDAKKATDQRVMPSRIYSAMYWRSVAATFKNNPAVMFDLFNEPYPDNNRDTTAAWKCVRDGGTCPGVKFVTAGMQELVVIVRATGANNVILVPGPEYAGSLRRWLEFKPVDPANQLAASVHIYGLPLDSPYRDQARWPEIDKVAAKVPVVIGEMGDTDCTHRFTDKLTKYADARNISYLAWGWVVSDCADEPSLIKDYKGTPSGFGAGIKAGLQKKR</sequence>
<dbReference type="SUPFAM" id="SSF51445">
    <property type="entry name" value="(Trans)glycosidases"/>
    <property type="match status" value="1"/>
</dbReference>
<evidence type="ECO:0000256" key="2">
    <source>
        <dbReference type="ARBA" id="ARBA00012601"/>
    </source>
</evidence>
<gene>
    <name evidence="8" type="ORF">GCM10009554_15480</name>
</gene>
<dbReference type="Proteomes" id="UP001500542">
    <property type="component" value="Unassembled WGS sequence"/>
</dbReference>
<organism evidence="8 9">
    <name type="scientific">Kribbella koreensis</name>
    <dbReference type="NCBI Taxonomy" id="57909"/>
    <lineage>
        <taxon>Bacteria</taxon>
        <taxon>Bacillati</taxon>
        <taxon>Actinomycetota</taxon>
        <taxon>Actinomycetes</taxon>
        <taxon>Propionibacteriales</taxon>
        <taxon>Kribbellaceae</taxon>
        <taxon>Kribbella</taxon>
    </lineage>
</organism>
<dbReference type="PANTHER" id="PTHR34142">
    <property type="entry name" value="ENDO-BETA-1,4-GLUCANASE A"/>
    <property type="match status" value="1"/>
</dbReference>
<dbReference type="PANTHER" id="PTHR34142:SF1">
    <property type="entry name" value="GLYCOSIDE HYDROLASE FAMILY 5 DOMAIN-CONTAINING PROTEIN"/>
    <property type="match status" value="1"/>
</dbReference>
<dbReference type="EMBL" id="BAAAHK010000003">
    <property type="protein sequence ID" value="GAA0931515.1"/>
    <property type="molecule type" value="Genomic_DNA"/>
</dbReference>
<dbReference type="InterPro" id="IPR018087">
    <property type="entry name" value="Glyco_hydro_5_CS"/>
</dbReference>
<evidence type="ECO:0000256" key="3">
    <source>
        <dbReference type="ARBA" id="ARBA00022801"/>
    </source>
</evidence>
<dbReference type="EC" id="3.2.1.4" evidence="2"/>
<evidence type="ECO:0000259" key="7">
    <source>
        <dbReference type="Pfam" id="PF00150"/>
    </source>
</evidence>
<proteinExistence type="inferred from homology"/>
<name>A0ABN1PQ07_9ACTN</name>
<dbReference type="RefSeq" id="WP_343966325.1">
    <property type="nucleotide sequence ID" value="NZ_BAAAHK010000003.1"/>
</dbReference>
<protein>
    <recommendedName>
        <fullName evidence="2">cellulase</fullName>
        <ecNumber evidence="2">3.2.1.4</ecNumber>
    </recommendedName>
</protein>
<evidence type="ECO:0000256" key="5">
    <source>
        <dbReference type="RuleBase" id="RU361153"/>
    </source>
</evidence>
<accession>A0ABN1PQ07</accession>
<comment type="similarity">
    <text evidence="5">Belongs to the glycosyl hydrolase 5 (cellulase A) family.</text>
</comment>
<keyword evidence="4 5" id="KW-0326">Glycosidase</keyword>
<keyword evidence="3 5" id="KW-0378">Hydrolase</keyword>
<reference evidence="8 9" key="1">
    <citation type="journal article" date="2019" name="Int. J. Syst. Evol. Microbiol.">
        <title>The Global Catalogue of Microorganisms (GCM) 10K type strain sequencing project: providing services to taxonomists for standard genome sequencing and annotation.</title>
        <authorList>
            <consortium name="The Broad Institute Genomics Platform"/>
            <consortium name="The Broad Institute Genome Sequencing Center for Infectious Disease"/>
            <person name="Wu L."/>
            <person name="Ma J."/>
        </authorList>
    </citation>
    <scope>NUCLEOTIDE SEQUENCE [LARGE SCALE GENOMIC DNA]</scope>
    <source>
        <strain evidence="8 9">JCM 10977</strain>
    </source>
</reference>
<feature type="chain" id="PRO_5047158961" description="cellulase" evidence="6">
    <location>
        <begin position="22"/>
        <end position="362"/>
    </location>
</feature>
<keyword evidence="9" id="KW-1185">Reference proteome</keyword>
<dbReference type="PROSITE" id="PS00659">
    <property type="entry name" value="GLYCOSYL_HYDROL_F5"/>
    <property type="match status" value="1"/>
</dbReference>
<evidence type="ECO:0000256" key="1">
    <source>
        <dbReference type="ARBA" id="ARBA00000966"/>
    </source>
</evidence>
<feature type="signal peptide" evidence="6">
    <location>
        <begin position="1"/>
        <end position="21"/>
    </location>
</feature>
<comment type="caution">
    <text evidence="8">The sequence shown here is derived from an EMBL/GenBank/DDBJ whole genome shotgun (WGS) entry which is preliminary data.</text>
</comment>
<evidence type="ECO:0000256" key="6">
    <source>
        <dbReference type="SAM" id="SignalP"/>
    </source>
</evidence>
<dbReference type="Pfam" id="PF00150">
    <property type="entry name" value="Cellulase"/>
    <property type="match status" value="1"/>
</dbReference>